<dbReference type="GO" id="GO:0015986">
    <property type="term" value="P:proton motive force-driven ATP synthesis"/>
    <property type="evidence" value="ECO:0007669"/>
    <property type="project" value="InterPro"/>
</dbReference>
<evidence type="ECO:0000256" key="10">
    <source>
        <dbReference type="ARBA" id="ARBA00025198"/>
    </source>
</evidence>
<dbReference type="GO" id="GO:0015078">
    <property type="term" value="F:proton transmembrane transporter activity"/>
    <property type="evidence" value="ECO:0007669"/>
    <property type="project" value="InterPro"/>
</dbReference>
<dbReference type="GO" id="GO:0033177">
    <property type="term" value="C:proton-transporting two-sector ATPase complex, proton-transporting domain"/>
    <property type="evidence" value="ECO:0007669"/>
    <property type="project" value="InterPro"/>
</dbReference>
<evidence type="ECO:0000313" key="13">
    <source>
        <dbReference type="EnsemblMetazoa" id="GAUT039592-PA"/>
    </source>
</evidence>
<feature type="coiled-coil region" evidence="12">
    <location>
        <begin position="78"/>
        <end position="134"/>
    </location>
</feature>
<protein>
    <submittedName>
        <fullName evidence="13">Uncharacterized protein</fullName>
    </submittedName>
</protein>
<keyword evidence="6 11" id="KW-0375">Hydrogen ion transport</keyword>
<sequence>MVFAMLGVTLGVAHIFSSILNGIARNPGTEEKMRPYVYVGAGMIEVMVSCLFLPKLDEIISTRSKEVLGSFNSSVHLLRLTEDQIAKYNAALNQARIQAKKIIDDALAQVEEMRANVKNILEEEDKKKSKLIEEKVAEFKSEYTDQLKQMATSIALIYYTKLTNSEIEEEFVADLVSKEF</sequence>
<dbReference type="Gene3D" id="1.20.20.10">
    <property type="entry name" value="F1F0 ATP synthase subunit C"/>
    <property type="match status" value="1"/>
</dbReference>
<evidence type="ECO:0000256" key="3">
    <source>
        <dbReference type="ARBA" id="ARBA00022448"/>
    </source>
</evidence>
<evidence type="ECO:0000256" key="8">
    <source>
        <dbReference type="ARBA" id="ARBA00023065"/>
    </source>
</evidence>
<dbReference type="EnsemblMetazoa" id="GAUT039592-RA">
    <property type="protein sequence ID" value="GAUT039592-PA"/>
    <property type="gene ID" value="GAUT039592"/>
</dbReference>
<dbReference type="SUPFAM" id="SSF81333">
    <property type="entry name" value="F1F0 ATP synthase subunit C"/>
    <property type="match status" value="1"/>
</dbReference>
<dbReference type="VEuPathDB" id="VectorBase:GAUT039592"/>
<evidence type="ECO:0000256" key="9">
    <source>
        <dbReference type="ARBA" id="ARBA00023136"/>
    </source>
</evidence>
<evidence type="ECO:0000256" key="12">
    <source>
        <dbReference type="SAM" id="Coils"/>
    </source>
</evidence>
<dbReference type="GO" id="GO:0045259">
    <property type="term" value="C:proton-transporting ATP synthase complex"/>
    <property type="evidence" value="ECO:0007669"/>
    <property type="project" value="UniProtKB-KW"/>
</dbReference>
<dbReference type="Proteomes" id="UP000078200">
    <property type="component" value="Unassembled WGS sequence"/>
</dbReference>
<name>A0A1A9VK02_GLOAU</name>
<keyword evidence="7" id="KW-1133">Transmembrane helix</keyword>
<dbReference type="InterPro" id="IPR020537">
    <property type="entry name" value="ATP_synth_F0_csu_DDCD_BS"/>
</dbReference>
<dbReference type="InterPro" id="IPR035921">
    <property type="entry name" value="F/V-ATP_Csub_sf"/>
</dbReference>
<keyword evidence="9" id="KW-0472">Membrane</keyword>
<evidence type="ECO:0000256" key="2">
    <source>
        <dbReference type="ARBA" id="ARBA00006704"/>
    </source>
</evidence>
<dbReference type="STRING" id="7395.A0A1A9VK02"/>
<evidence type="ECO:0000256" key="1">
    <source>
        <dbReference type="ARBA" id="ARBA00004167"/>
    </source>
</evidence>
<dbReference type="GO" id="GO:0008289">
    <property type="term" value="F:lipid binding"/>
    <property type="evidence" value="ECO:0007669"/>
    <property type="project" value="UniProtKB-KW"/>
</dbReference>
<evidence type="ECO:0000256" key="11">
    <source>
        <dbReference type="RuleBase" id="RU003848"/>
    </source>
</evidence>
<comment type="function">
    <text evidence="10">F(1)F(0) ATP synthase produces ATP from ADP in the presence of a proton or sodium gradient. F-type ATPases consist of two structural domains, F(1) containing the extramembraneous catalytic core and F(0) containing the membrane proton channel, linked together by a central stalk and a peripheral stalk. During catalysis, ATP synthesis in the catalytic domain of F(1) is coupled via a rotary mechanism of the central stalk subunits to proton translocation.</text>
</comment>
<comment type="similarity">
    <text evidence="2">Belongs to the ATPase C chain family.</text>
</comment>
<keyword evidence="8 11" id="KW-0406">Ion transport</keyword>
<reference evidence="13" key="1">
    <citation type="submission" date="2020-05" db="UniProtKB">
        <authorList>
            <consortium name="EnsemblMetazoa"/>
        </authorList>
    </citation>
    <scope>IDENTIFICATION</scope>
    <source>
        <strain evidence="13">TTRI</strain>
    </source>
</reference>
<evidence type="ECO:0000313" key="14">
    <source>
        <dbReference type="Proteomes" id="UP000078200"/>
    </source>
</evidence>
<keyword evidence="12" id="KW-0175">Coiled coil</keyword>
<keyword evidence="5 11" id="KW-0812">Transmembrane</keyword>
<evidence type="ECO:0000256" key="6">
    <source>
        <dbReference type="ARBA" id="ARBA00022781"/>
    </source>
</evidence>
<evidence type="ECO:0000256" key="5">
    <source>
        <dbReference type="ARBA" id="ARBA00022692"/>
    </source>
</evidence>
<dbReference type="InterPro" id="IPR002146">
    <property type="entry name" value="ATP_synth_b/b'su_bac/chlpt"/>
</dbReference>
<dbReference type="InterPro" id="IPR038662">
    <property type="entry name" value="ATP_synth_F0_csu_sf"/>
</dbReference>
<accession>A0A1A9VK02</accession>
<keyword evidence="4 11" id="KW-0138">CF(0)</keyword>
<comment type="subcellular location">
    <subcellularLocation>
        <location evidence="1">Membrane</location>
        <topology evidence="1">Single-pass membrane protein</topology>
    </subcellularLocation>
</comment>
<dbReference type="AlphaFoldDB" id="A0A1A9VK02"/>
<dbReference type="Pfam" id="PF00430">
    <property type="entry name" value="ATP-synt_B"/>
    <property type="match status" value="1"/>
</dbReference>
<keyword evidence="3 11" id="KW-0813">Transport</keyword>
<keyword evidence="14" id="KW-1185">Reference proteome</keyword>
<evidence type="ECO:0000256" key="4">
    <source>
        <dbReference type="ARBA" id="ARBA00022547"/>
    </source>
</evidence>
<comment type="similarity">
    <text evidence="11">Belongs to the ATPase B chain family.</text>
</comment>
<proteinExistence type="inferred from homology"/>
<dbReference type="PROSITE" id="PS00605">
    <property type="entry name" value="ATPASE_C"/>
    <property type="match status" value="1"/>
</dbReference>
<evidence type="ECO:0000256" key="7">
    <source>
        <dbReference type="ARBA" id="ARBA00022989"/>
    </source>
</evidence>
<organism evidence="13 14">
    <name type="scientific">Glossina austeni</name>
    <name type="common">Savannah tsetse fly</name>
    <dbReference type="NCBI Taxonomy" id="7395"/>
    <lineage>
        <taxon>Eukaryota</taxon>
        <taxon>Metazoa</taxon>
        <taxon>Ecdysozoa</taxon>
        <taxon>Arthropoda</taxon>
        <taxon>Hexapoda</taxon>
        <taxon>Insecta</taxon>
        <taxon>Pterygota</taxon>
        <taxon>Neoptera</taxon>
        <taxon>Endopterygota</taxon>
        <taxon>Diptera</taxon>
        <taxon>Brachycera</taxon>
        <taxon>Muscomorpha</taxon>
        <taxon>Hippoboscoidea</taxon>
        <taxon>Glossinidae</taxon>
        <taxon>Glossina</taxon>
    </lineage>
</organism>